<gene>
    <name evidence="4" type="ORF">GYM71_07090</name>
</gene>
<evidence type="ECO:0000256" key="1">
    <source>
        <dbReference type="ARBA" id="ARBA00010646"/>
    </source>
</evidence>
<organism evidence="4 5">
    <name type="scientific">Lactobacillus panisapium</name>
    <dbReference type="NCBI Taxonomy" id="2012495"/>
    <lineage>
        <taxon>Bacteria</taxon>
        <taxon>Bacillati</taxon>
        <taxon>Bacillota</taxon>
        <taxon>Bacilli</taxon>
        <taxon>Lactobacillales</taxon>
        <taxon>Lactobacillaceae</taxon>
        <taxon>Lactobacillus</taxon>
    </lineage>
</organism>
<dbReference type="InterPro" id="IPR002053">
    <property type="entry name" value="Glyco_hydro_25"/>
</dbReference>
<protein>
    <submittedName>
        <fullName evidence="4">Lysin</fullName>
    </submittedName>
</protein>
<dbReference type="EMBL" id="CP048268">
    <property type="protein sequence ID" value="QYN53199.1"/>
    <property type="molecule type" value="Genomic_DNA"/>
</dbReference>
<dbReference type="InterPro" id="IPR017853">
    <property type="entry name" value="GH"/>
</dbReference>
<name>A0ABX8W6I8_9LACO</name>
<proteinExistence type="inferred from homology"/>
<keyword evidence="5" id="KW-1185">Reference proteome</keyword>
<dbReference type="SMART" id="SM00641">
    <property type="entry name" value="Glyco_25"/>
    <property type="match status" value="1"/>
</dbReference>
<reference evidence="4 5" key="1">
    <citation type="submission" date="2020-01" db="EMBL/GenBank/DDBJ databases">
        <title>Vast differences in strain-level diversity in the gut microbiota of two closely related honey bee species.</title>
        <authorList>
            <person name="Ellegaard K.M."/>
            <person name="Suenami S."/>
            <person name="Miyazaki R."/>
            <person name="Engel P."/>
        </authorList>
    </citation>
    <scope>NUCLEOTIDE SEQUENCE [LARGE SCALE GENOMIC DNA]</scope>
    <source>
        <strain evidence="4 5">ESL0416</strain>
    </source>
</reference>
<evidence type="ECO:0000313" key="5">
    <source>
        <dbReference type="Proteomes" id="UP000826550"/>
    </source>
</evidence>
<dbReference type="SUPFAM" id="SSF51445">
    <property type="entry name" value="(Trans)glycosidases"/>
    <property type="match status" value="1"/>
</dbReference>
<comment type="similarity">
    <text evidence="1">Belongs to the glycosyl hydrolase 25 family.</text>
</comment>
<dbReference type="Gene3D" id="3.20.20.80">
    <property type="entry name" value="Glycosidases"/>
    <property type="match status" value="1"/>
</dbReference>
<accession>A0ABX8W6I8</accession>
<keyword evidence="3" id="KW-0326">Glycosidase</keyword>
<evidence type="ECO:0000313" key="4">
    <source>
        <dbReference type="EMBL" id="QYN53199.1"/>
    </source>
</evidence>
<evidence type="ECO:0000256" key="3">
    <source>
        <dbReference type="ARBA" id="ARBA00023295"/>
    </source>
</evidence>
<dbReference type="InterPro" id="IPR018077">
    <property type="entry name" value="Glyco_hydro_fam25_subgr"/>
</dbReference>
<dbReference type="RefSeq" id="WP_220219964.1">
    <property type="nucleotide sequence ID" value="NZ_CP048268.1"/>
</dbReference>
<dbReference type="Pfam" id="PF01183">
    <property type="entry name" value="Glyco_hydro_25"/>
    <property type="match status" value="1"/>
</dbReference>
<keyword evidence="2" id="KW-0378">Hydrolase</keyword>
<evidence type="ECO:0000256" key="2">
    <source>
        <dbReference type="ARBA" id="ARBA00022801"/>
    </source>
</evidence>
<dbReference type="Proteomes" id="UP000826550">
    <property type="component" value="Chromosome"/>
</dbReference>
<sequence length="305" mass="33872">MAQYIVTQQATHDDTTRAEKKAVELGLPKGTYLAVDWENGSGNNIYCGVSSSTSAILAAMAVIKSNGYVPLFYSGASAMRNQVDYRSIVKTYGNCLWVASYPTMAAVNSANMAYFPSMDGVAIWQFTSNYRGLNVDGNINVLPLKTSFNLTSFKKDVNNRASIHPLAKWDIERVFVVTNQKGCNLYDSANLKNSIRSLKYNTTWKVLDEKGGALKLGKNQWVDGRAGITKSNPIATHDNIGGRVKVVLPNTHAFYHPTANSKKAYQLTTNKVYRFVSRQGRFFELAEKYHGKPVYVTGNRAFVLF</sequence>